<sequence length="452" mass="47805">MTQLDRPVAPSRPDPPLTVDERAELDRLRREVQALHVGPRPRTGFRWRSLVAVVLIVLGCVLAPVAGLAVWTNNQLSDTDRFVRSVGPLVDDPDVQSALTGRLTETVFTYVDVQTLADDAVDALEGVGVPPLLVDRLGTFTPTITSAVENFVRERIAQLVAGPAFEAVWDRAIATAHDRLDAVLSGDSDGVVVQDGAVYLQLGPFVDLVKERLSDAGLTAVSLIPDVNPTVELAQADTLVRAQTAYDTLNTVAGVLPWVVLLLFVAGIYLARNRLRALVGTGLGLALSMVVLAAGLLVARSLLVDAVPAAAAPAAGSGFDIVVTYLRYGLRALLVLGLVLALAGFLAGRSETAVGIRSWTKERLHSIRGGPSPDGRVGTWARRHVRGLRIAAVALAVLVFVFLTEPTGAAILVIAALLLVVLAVIEFLARPATAPADRVEASREAPPPGPAR</sequence>
<dbReference type="Proteomes" id="UP000198960">
    <property type="component" value="Unassembled WGS sequence"/>
</dbReference>
<keyword evidence="1" id="KW-0472">Membrane</keyword>
<protein>
    <recommendedName>
        <fullName evidence="4">Integral membrane protein</fullName>
    </recommendedName>
</protein>
<organism evidence="2 3">
    <name type="scientific">Trujillonella endophytica</name>
    <dbReference type="NCBI Taxonomy" id="673521"/>
    <lineage>
        <taxon>Bacteria</taxon>
        <taxon>Bacillati</taxon>
        <taxon>Actinomycetota</taxon>
        <taxon>Actinomycetes</taxon>
        <taxon>Geodermatophilales</taxon>
        <taxon>Geodermatophilaceae</taxon>
        <taxon>Trujillonella</taxon>
    </lineage>
</organism>
<keyword evidence="1" id="KW-0812">Transmembrane</keyword>
<dbReference type="STRING" id="673521.SAMN05660991_00722"/>
<dbReference type="OrthoDB" id="4350291at2"/>
<keyword evidence="3" id="KW-1185">Reference proteome</keyword>
<feature type="transmembrane region" description="Helical" evidence="1">
    <location>
        <begin position="328"/>
        <end position="348"/>
    </location>
</feature>
<accession>A0A1H8QPS9</accession>
<name>A0A1H8QPS9_9ACTN</name>
<dbReference type="AlphaFoldDB" id="A0A1H8QPS9"/>
<dbReference type="RefSeq" id="WP_091940284.1">
    <property type="nucleotide sequence ID" value="NZ_FOEE01000002.1"/>
</dbReference>
<evidence type="ECO:0000313" key="3">
    <source>
        <dbReference type="Proteomes" id="UP000198960"/>
    </source>
</evidence>
<feature type="transmembrane region" description="Helical" evidence="1">
    <location>
        <begin position="409"/>
        <end position="429"/>
    </location>
</feature>
<reference evidence="3" key="1">
    <citation type="submission" date="2016-10" db="EMBL/GenBank/DDBJ databases">
        <authorList>
            <person name="Varghese N."/>
            <person name="Submissions S."/>
        </authorList>
    </citation>
    <scope>NUCLEOTIDE SEQUENCE [LARGE SCALE GENOMIC DNA]</scope>
    <source>
        <strain evidence="3">DSM 45413</strain>
    </source>
</reference>
<feature type="transmembrane region" description="Helical" evidence="1">
    <location>
        <begin position="50"/>
        <end position="71"/>
    </location>
</feature>
<feature type="transmembrane region" description="Helical" evidence="1">
    <location>
        <begin position="278"/>
        <end position="299"/>
    </location>
</feature>
<dbReference type="EMBL" id="FOEE01000002">
    <property type="protein sequence ID" value="SEO56056.1"/>
    <property type="molecule type" value="Genomic_DNA"/>
</dbReference>
<feature type="transmembrane region" description="Helical" evidence="1">
    <location>
        <begin position="251"/>
        <end position="271"/>
    </location>
</feature>
<evidence type="ECO:0000256" key="1">
    <source>
        <dbReference type="SAM" id="Phobius"/>
    </source>
</evidence>
<keyword evidence="1" id="KW-1133">Transmembrane helix</keyword>
<evidence type="ECO:0008006" key="4">
    <source>
        <dbReference type="Google" id="ProtNLM"/>
    </source>
</evidence>
<feature type="transmembrane region" description="Helical" evidence="1">
    <location>
        <begin position="386"/>
        <end position="403"/>
    </location>
</feature>
<gene>
    <name evidence="2" type="ORF">SAMN05660991_00722</name>
</gene>
<proteinExistence type="predicted"/>
<evidence type="ECO:0000313" key="2">
    <source>
        <dbReference type="EMBL" id="SEO56056.1"/>
    </source>
</evidence>